<keyword evidence="5" id="KW-1185">Reference proteome</keyword>
<dbReference type="Gene3D" id="3.30.559.10">
    <property type="entry name" value="Chloramphenicol acetyltransferase-like domain"/>
    <property type="match status" value="2"/>
</dbReference>
<evidence type="ECO:0000313" key="5">
    <source>
        <dbReference type="Proteomes" id="UP000187203"/>
    </source>
</evidence>
<name>A0A1R3IFS5_9ROSI</name>
<keyword evidence="3" id="KW-0012">Acyltransferase</keyword>
<dbReference type="AlphaFoldDB" id="A0A1R3IFS5"/>
<sequence length="431" mass="48612">MKKVEVEVISKEMVQPSSPTPDRLRSYQLSFLDQLTPSTIYNALVLFYPGLCDTEANKIRISDQLKQSISKALTYFYPLAGRITSEKLFVDCNDEGIPFLETRVNCQLSDVINNPVPSELNKFLPFQIQGAQEFPMGIQFNVFECGGICVGVCITHKIGDALSFFTFMNLWAAIARGDKELVAPQFDSVSVFPPRDLSGYEPTIPKSNEKIITKRFVFTSSNIGEIRGKYADNTNLENPTRPTRIEALSAFIWNRFAAATEVRSRPNTLCIVSHMVNVRTRVAPPLPEYTFGNIFSTATTIPSMDRIEESCHNLVTQMRESIKKIDKEFVKKLQDGYSNSNYIKQIIANSGKTELLVFIFTSLCRFPLYEADFGWGKPVWVGTVDRGMKNGVTFMDTVAGNGVEAWISLNEQDMEKFESDEEVLAYSQKPF</sequence>
<comment type="similarity">
    <text evidence="1">Belongs to the plant acyltransferase family.</text>
</comment>
<evidence type="ECO:0000256" key="1">
    <source>
        <dbReference type="ARBA" id="ARBA00009861"/>
    </source>
</evidence>
<protein>
    <submittedName>
        <fullName evidence="4">Transferase</fullName>
    </submittedName>
</protein>
<dbReference type="PANTHER" id="PTHR31623">
    <property type="entry name" value="F21J9.9"/>
    <property type="match status" value="1"/>
</dbReference>
<keyword evidence="2 4" id="KW-0808">Transferase</keyword>
<dbReference type="OrthoDB" id="671439at2759"/>
<dbReference type="Pfam" id="PF02458">
    <property type="entry name" value="Transferase"/>
    <property type="match status" value="1"/>
</dbReference>
<dbReference type="InterPro" id="IPR023213">
    <property type="entry name" value="CAT-like_dom_sf"/>
</dbReference>
<dbReference type="Proteomes" id="UP000187203">
    <property type="component" value="Unassembled WGS sequence"/>
</dbReference>
<gene>
    <name evidence="4" type="ORF">COLO4_23582</name>
</gene>
<evidence type="ECO:0000256" key="3">
    <source>
        <dbReference type="ARBA" id="ARBA00023315"/>
    </source>
</evidence>
<evidence type="ECO:0000256" key="2">
    <source>
        <dbReference type="ARBA" id="ARBA00022679"/>
    </source>
</evidence>
<dbReference type="STRING" id="93759.A0A1R3IFS5"/>
<organism evidence="4 5">
    <name type="scientific">Corchorus olitorius</name>
    <dbReference type="NCBI Taxonomy" id="93759"/>
    <lineage>
        <taxon>Eukaryota</taxon>
        <taxon>Viridiplantae</taxon>
        <taxon>Streptophyta</taxon>
        <taxon>Embryophyta</taxon>
        <taxon>Tracheophyta</taxon>
        <taxon>Spermatophyta</taxon>
        <taxon>Magnoliopsida</taxon>
        <taxon>eudicotyledons</taxon>
        <taxon>Gunneridae</taxon>
        <taxon>Pentapetalae</taxon>
        <taxon>rosids</taxon>
        <taxon>malvids</taxon>
        <taxon>Malvales</taxon>
        <taxon>Malvaceae</taxon>
        <taxon>Grewioideae</taxon>
        <taxon>Apeibeae</taxon>
        <taxon>Corchorus</taxon>
    </lineage>
</organism>
<dbReference type="EMBL" id="AWUE01018280">
    <property type="protein sequence ID" value="OMO81449.1"/>
    <property type="molecule type" value="Genomic_DNA"/>
</dbReference>
<dbReference type="GO" id="GO:0016746">
    <property type="term" value="F:acyltransferase activity"/>
    <property type="evidence" value="ECO:0007669"/>
    <property type="project" value="UniProtKB-KW"/>
</dbReference>
<reference evidence="5" key="1">
    <citation type="submission" date="2013-09" db="EMBL/GenBank/DDBJ databases">
        <title>Corchorus olitorius genome sequencing.</title>
        <authorList>
            <person name="Alam M."/>
            <person name="Haque M.S."/>
            <person name="Islam M.S."/>
            <person name="Emdad E.M."/>
            <person name="Islam M.M."/>
            <person name="Ahmed B."/>
            <person name="Halim A."/>
            <person name="Hossen Q.M.M."/>
            <person name="Hossain M.Z."/>
            <person name="Ahmed R."/>
            <person name="Khan M.M."/>
            <person name="Islam R."/>
            <person name="Rashid M.M."/>
            <person name="Khan S.A."/>
            <person name="Rahman M.S."/>
            <person name="Alam M."/>
            <person name="Yahiya A.S."/>
            <person name="Khan M.S."/>
            <person name="Azam M.S."/>
            <person name="Haque T."/>
            <person name="Lashkar M.Z.H."/>
            <person name="Akhand A.I."/>
            <person name="Morshed G."/>
            <person name="Roy S."/>
            <person name="Uddin K.S."/>
            <person name="Rabeya T."/>
            <person name="Hossain A.S."/>
            <person name="Chowdhury A."/>
            <person name="Snigdha A.R."/>
            <person name="Mortoza M.S."/>
            <person name="Matin S.A."/>
            <person name="Hoque S.M.E."/>
            <person name="Islam M.K."/>
            <person name="Roy D.K."/>
            <person name="Haider R."/>
            <person name="Moosa M.M."/>
            <person name="Elias S.M."/>
            <person name="Hasan A.M."/>
            <person name="Jahan S."/>
            <person name="Shafiuddin M."/>
            <person name="Mahmood N."/>
            <person name="Shommy N.S."/>
        </authorList>
    </citation>
    <scope>NUCLEOTIDE SEQUENCE [LARGE SCALE GENOMIC DNA]</scope>
    <source>
        <strain evidence="5">cv. O-4</strain>
    </source>
</reference>
<proteinExistence type="inferred from homology"/>
<evidence type="ECO:0000313" key="4">
    <source>
        <dbReference type="EMBL" id="OMO81449.1"/>
    </source>
</evidence>
<accession>A0A1R3IFS5</accession>
<dbReference type="PANTHER" id="PTHR31623:SF46">
    <property type="entry name" value="VINORINE SYNTHASE-LIKE"/>
    <property type="match status" value="1"/>
</dbReference>
<comment type="caution">
    <text evidence="4">The sequence shown here is derived from an EMBL/GenBank/DDBJ whole genome shotgun (WGS) entry which is preliminary data.</text>
</comment>